<dbReference type="EMBL" id="SODV01000001">
    <property type="protein sequence ID" value="TDX00390.1"/>
    <property type="molecule type" value="Genomic_DNA"/>
</dbReference>
<evidence type="ECO:0000313" key="2">
    <source>
        <dbReference type="Proteomes" id="UP000294498"/>
    </source>
</evidence>
<dbReference type="InterPro" id="IPR006212">
    <property type="entry name" value="Furin_repeat"/>
</dbReference>
<name>A0A4R8DQG4_9BACT</name>
<dbReference type="PROSITE" id="PS51257">
    <property type="entry name" value="PROKAR_LIPOPROTEIN"/>
    <property type="match status" value="1"/>
</dbReference>
<evidence type="ECO:0000313" key="1">
    <source>
        <dbReference type="EMBL" id="TDX00390.1"/>
    </source>
</evidence>
<organism evidence="1 2">
    <name type="scientific">Dinghuibacter silviterrae</name>
    <dbReference type="NCBI Taxonomy" id="1539049"/>
    <lineage>
        <taxon>Bacteria</taxon>
        <taxon>Pseudomonadati</taxon>
        <taxon>Bacteroidota</taxon>
        <taxon>Chitinophagia</taxon>
        <taxon>Chitinophagales</taxon>
        <taxon>Chitinophagaceae</taxon>
        <taxon>Dinghuibacter</taxon>
    </lineage>
</organism>
<protein>
    <submittedName>
        <fullName evidence="1">Uncharacterized protein</fullName>
    </submittedName>
</protein>
<dbReference type="RefSeq" id="WP_133991975.1">
    <property type="nucleotide sequence ID" value="NZ_SODV01000001.1"/>
</dbReference>
<sequence length="311" mass="33493">MKLNYCLPPLGIIVLALIAGCSKSNDDNLAKLLSSKLSPTVTQCQSGYHWDYTLNKCVPNCPSGYINNSTTGACVDTSFSYTGTQLFNGIFFLQGTVAQSLPYYSSLLSFMSGFSSAQNDSLTSFMNRITTGINTINPNYFNYLRATIQGNNADSIMAAIDLGANLVLGAAVYTSYIKDTAKGDSIYNLLTISSYNFNSAGGIDTFLRDFGNKAYDSSNYIIIPDKASAIFFAAVVAVALWDAAAAVNYAAVANALAVINVYAAVFTKTLWWPKKRPSAEMDFERETFVSQIQQYISTSGGGGGSMSIRVN</sequence>
<proteinExistence type="predicted"/>
<comment type="caution">
    <text evidence="1">The sequence shown here is derived from an EMBL/GenBank/DDBJ whole genome shotgun (WGS) entry which is preliminary data.</text>
</comment>
<gene>
    <name evidence="1" type="ORF">EDB95_1412</name>
</gene>
<dbReference type="Proteomes" id="UP000294498">
    <property type="component" value="Unassembled WGS sequence"/>
</dbReference>
<dbReference type="InterPro" id="IPR023888">
    <property type="entry name" value="SdpC-like"/>
</dbReference>
<dbReference type="AlphaFoldDB" id="A0A4R8DQG4"/>
<dbReference type="CDD" id="cd00064">
    <property type="entry name" value="FU"/>
    <property type="match status" value="1"/>
</dbReference>
<accession>A0A4R8DQG4</accession>
<dbReference type="SUPFAM" id="SSF57184">
    <property type="entry name" value="Growth factor receptor domain"/>
    <property type="match status" value="1"/>
</dbReference>
<dbReference type="Pfam" id="PF26137">
    <property type="entry name" value="Toxin_SdpC"/>
    <property type="match status" value="1"/>
</dbReference>
<dbReference type="OrthoDB" id="1453505at2"/>
<dbReference type="InterPro" id="IPR009030">
    <property type="entry name" value="Growth_fac_rcpt_cys_sf"/>
</dbReference>
<keyword evidence="2" id="KW-1185">Reference proteome</keyword>
<reference evidence="1 2" key="1">
    <citation type="submission" date="2019-03" db="EMBL/GenBank/DDBJ databases">
        <title>Genomic Encyclopedia of Type Strains, Phase IV (KMG-IV): sequencing the most valuable type-strain genomes for metagenomic binning, comparative biology and taxonomic classification.</title>
        <authorList>
            <person name="Goeker M."/>
        </authorList>
    </citation>
    <scope>NUCLEOTIDE SEQUENCE [LARGE SCALE GENOMIC DNA]</scope>
    <source>
        <strain evidence="1 2">DSM 100059</strain>
    </source>
</reference>